<dbReference type="RefSeq" id="XP_002674494.1">
    <property type="nucleotide sequence ID" value="XM_002674448.1"/>
</dbReference>
<dbReference type="InParanoid" id="D2VNK3"/>
<organism evidence="2">
    <name type="scientific">Naegleria gruberi</name>
    <name type="common">Amoeba</name>
    <dbReference type="NCBI Taxonomy" id="5762"/>
    <lineage>
        <taxon>Eukaryota</taxon>
        <taxon>Discoba</taxon>
        <taxon>Heterolobosea</taxon>
        <taxon>Tetramitia</taxon>
        <taxon>Eutetramitia</taxon>
        <taxon>Vahlkampfiidae</taxon>
        <taxon>Naegleria</taxon>
    </lineage>
</organism>
<reference evidence="1 2" key="1">
    <citation type="journal article" date="2010" name="Cell">
        <title>The genome of Naegleria gruberi illuminates early eukaryotic versatility.</title>
        <authorList>
            <person name="Fritz-Laylin L.K."/>
            <person name="Prochnik S.E."/>
            <person name="Ginger M.L."/>
            <person name="Dacks J.B."/>
            <person name="Carpenter M.L."/>
            <person name="Field M.C."/>
            <person name="Kuo A."/>
            <person name="Paredez A."/>
            <person name="Chapman J."/>
            <person name="Pham J."/>
            <person name="Shu S."/>
            <person name="Neupane R."/>
            <person name="Cipriano M."/>
            <person name="Mancuso J."/>
            <person name="Tu H."/>
            <person name="Salamov A."/>
            <person name="Lindquist E."/>
            <person name="Shapiro H."/>
            <person name="Lucas S."/>
            <person name="Grigoriev I.V."/>
            <person name="Cande W.Z."/>
            <person name="Fulton C."/>
            <person name="Rokhsar D.S."/>
            <person name="Dawson S.C."/>
        </authorList>
    </citation>
    <scope>NUCLEOTIDE SEQUENCE [LARGE SCALE GENOMIC DNA]</scope>
    <source>
        <strain evidence="1 2">NEG-M</strain>
    </source>
</reference>
<dbReference type="KEGG" id="ngr:NAEGRDRAFT_70531"/>
<accession>D2VNK3</accession>
<dbReference type="OrthoDB" id="10482467at2759"/>
<dbReference type="EMBL" id="GG738884">
    <property type="protein sequence ID" value="EFC41750.1"/>
    <property type="molecule type" value="Genomic_DNA"/>
</dbReference>
<keyword evidence="2" id="KW-1185">Reference proteome</keyword>
<evidence type="ECO:0000313" key="2">
    <source>
        <dbReference type="Proteomes" id="UP000006671"/>
    </source>
</evidence>
<protein>
    <submittedName>
        <fullName evidence="1">Predicted protein</fullName>
    </submittedName>
</protein>
<dbReference type="GeneID" id="8851420"/>
<name>D2VNK3_NAEGR</name>
<proteinExistence type="predicted"/>
<evidence type="ECO:0000313" key="1">
    <source>
        <dbReference type="EMBL" id="EFC41750.1"/>
    </source>
</evidence>
<gene>
    <name evidence="1" type="ORF">NAEGRDRAFT_70531</name>
</gene>
<dbReference type="Proteomes" id="UP000006671">
    <property type="component" value="Unassembled WGS sequence"/>
</dbReference>
<sequence>MFVAKLEFRPLPNNNLQESIKQMYSLKWAYPNDLGRMSHLDNVQAISSEENNLQQFNHEWSLISRRIFMDHFLDEPLNGDEEAEESNNGDEESTCRMIHLDDLQNLRKFRLEQDESKEMDKFIIKHSKKASEEDDLFHDDNVVFVMRKSMTAVLAKIQRSFDLSQWFETLKKSFGSEQAVNQLLISPIHIIREEEEFLELKSVHHLDSVFVRCDGCSPKDVSAECLYETTRNGWNELMDHIQRSTRCNLFFERMRDLNLYEELYIARPKVNILKEMRCIIIDQMLHYVIDEGNEGWSFVTGKNYIKYNDNMMEPIRKMCSLITKHVPFDNFTLDLGLVNGSTEDALEWKVIELNTILKGITGLGEAEDNIDLTRYDHSFARSEPIVYADQD</sequence>
<dbReference type="VEuPathDB" id="AmoebaDB:NAEGRDRAFT_70531"/>
<dbReference type="AlphaFoldDB" id="D2VNK3"/>